<feature type="domain" description="ABC3 transporter permease C-terminal" evidence="8">
    <location>
        <begin position="259"/>
        <end position="369"/>
    </location>
</feature>
<name>A0ABT8T2U5_9HYPH</name>
<evidence type="ECO:0000256" key="4">
    <source>
        <dbReference type="ARBA" id="ARBA00022692"/>
    </source>
</evidence>
<feature type="transmembrane region" description="Helical" evidence="7">
    <location>
        <begin position="245"/>
        <end position="271"/>
    </location>
</feature>
<dbReference type="InterPro" id="IPR051125">
    <property type="entry name" value="ABC-4/HrtB_transporter"/>
</dbReference>
<evidence type="ECO:0000256" key="6">
    <source>
        <dbReference type="ARBA" id="ARBA00023136"/>
    </source>
</evidence>
<dbReference type="Pfam" id="PF02687">
    <property type="entry name" value="FtsX"/>
    <property type="match status" value="1"/>
</dbReference>
<evidence type="ECO:0000313" key="9">
    <source>
        <dbReference type="EMBL" id="MDO1584890.1"/>
    </source>
</evidence>
<keyword evidence="3" id="KW-1003">Cell membrane</keyword>
<sequence>MISIARKTLLHDWRRFLPAAVAVAFSGVLMTVQGALLLGIVSANALYVTQSSADYWVGFPGTQSVELGRTVPADTAAELYAEAGVSHTEPLLIGSGDWRAAQGGGVSVTIIGIESAADAKGLDRVIPRALRNLLSAPGAIAIDAADAGKLSVKLGDRAEINGRAVELIGFIDGLRGLGGVNVVASLQTARTLDTALPADGGATYFLYNVKRAGEGESIARRLNNRGSPPRYEVWRAGMLADMSTLYMLLDSGAGIAFVFATLIAMLIGAVITSQTLMAAVAGTIPQYATLRALGVPFPRLRKIVVEQAAWVGLAGLVASLVISLTIALLAAIYRVPFDLRISVIAGASGVVLLVAMVACMLAIHRLRDADPASLLR</sequence>
<comment type="caution">
    <text evidence="9">The sequence shown here is derived from an EMBL/GenBank/DDBJ whole genome shotgun (WGS) entry which is preliminary data.</text>
</comment>
<evidence type="ECO:0000256" key="1">
    <source>
        <dbReference type="ARBA" id="ARBA00004651"/>
    </source>
</evidence>
<evidence type="ECO:0000256" key="5">
    <source>
        <dbReference type="ARBA" id="ARBA00022989"/>
    </source>
</evidence>
<gene>
    <name evidence="9" type="ORF">Q2T52_22610</name>
</gene>
<dbReference type="RefSeq" id="WP_302079154.1">
    <property type="nucleotide sequence ID" value="NZ_JAUKWQ010000011.1"/>
</dbReference>
<feature type="transmembrane region" description="Helical" evidence="7">
    <location>
        <begin position="339"/>
        <end position="363"/>
    </location>
</feature>
<keyword evidence="2" id="KW-0813">Transport</keyword>
<keyword evidence="6 7" id="KW-0472">Membrane</keyword>
<feature type="transmembrane region" description="Helical" evidence="7">
    <location>
        <begin position="309"/>
        <end position="333"/>
    </location>
</feature>
<feature type="transmembrane region" description="Helical" evidence="7">
    <location>
        <begin position="16"/>
        <end position="41"/>
    </location>
</feature>
<evidence type="ECO:0000259" key="8">
    <source>
        <dbReference type="Pfam" id="PF02687"/>
    </source>
</evidence>
<evidence type="ECO:0000256" key="7">
    <source>
        <dbReference type="SAM" id="Phobius"/>
    </source>
</evidence>
<organism evidence="9 10">
    <name type="scientific">Rhizobium oryzicola</name>
    <dbReference type="NCBI Taxonomy" id="1232668"/>
    <lineage>
        <taxon>Bacteria</taxon>
        <taxon>Pseudomonadati</taxon>
        <taxon>Pseudomonadota</taxon>
        <taxon>Alphaproteobacteria</taxon>
        <taxon>Hyphomicrobiales</taxon>
        <taxon>Rhizobiaceae</taxon>
        <taxon>Rhizobium/Agrobacterium group</taxon>
        <taxon>Rhizobium</taxon>
    </lineage>
</organism>
<evidence type="ECO:0000256" key="3">
    <source>
        <dbReference type="ARBA" id="ARBA00022475"/>
    </source>
</evidence>
<protein>
    <submittedName>
        <fullName evidence="9">ABC transporter permease</fullName>
    </submittedName>
</protein>
<proteinExistence type="predicted"/>
<keyword evidence="5 7" id="KW-1133">Transmembrane helix</keyword>
<evidence type="ECO:0000256" key="2">
    <source>
        <dbReference type="ARBA" id="ARBA00022448"/>
    </source>
</evidence>
<keyword evidence="10" id="KW-1185">Reference proteome</keyword>
<keyword evidence="4 7" id="KW-0812">Transmembrane</keyword>
<dbReference type="EMBL" id="JAUKWQ010000011">
    <property type="protein sequence ID" value="MDO1584890.1"/>
    <property type="molecule type" value="Genomic_DNA"/>
</dbReference>
<reference evidence="9" key="2">
    <citation type="submission" date="2023-07" db="EMBL/GenBank/DDBJ databases">
        <authorList>
            <person name="Sun H."/>
        </authorList>
    </citation>
    <scope>NUCLEOTIDE SEQUENCE</scope>
    <source>
        <strain evidence="9">05753</strain>
    </source>
</reference>
<comment type="subcellular location">
    <subcellularLocation>
        <location evidence="1">Cell membrane</location>
        <topology evidence="1">Multi-pass membrane protein</topology>
    </subcellularLocation>
</comment>
<dbReference type="Proteomes" id="UP001169006">
    <property type="component" value="Unassembled WGS sequence"/>
</dbReference>
<dbReference type="PANTHER" id="PTHR43738:SF1">
    <property type="entry name" value="HEMIN TRANSPORT SYSTEM PERMEASE PROTEIN HRTB-RELATED"/>
    <property type="match status" value="1"/>
</dbReference>
<dbReference type="PANTHER" id="PTHR43738">
    <property type="entry name" value="ABC TRANSPORTER, MEMBRANE PROTEIN"/>
    <property type="match status" value="1"/>
</dbReference>
<dbReference type="InterPro" id="IPR003838">
    <property type="entry name" value="ABC3_permease_C"/>
</dbReference>
<accession>A0ABT8T2U5</accession>
<reference evidence="9" key="1">
    <citation type="journal article" date="2015" name="Int. J. Syst. Evol. Microbiol.">
        <title>Rhizobium oryzicola sp. nov., potential plant-growth-promoting endophytic bacteria isolated from rice roots.</title>
        <authorList>
            <person name="Zhang X.X."/>
            <person name="Gao J.S."/>
            <person name="Cao Y.H."/>
            <person name="Sheirdil R.A."/>
            <person name="Wang X.C."/>
            <person name="Zhang L."/>
        </authorList>
    </citation>
    <scope>NUCLEOTIDE SEQUENCE</scope>
    <source>
        <strain evidence="9">05753</strain>
    </source>
</reference>
<evidence type="ECO:0000313" key="10">
    <source>
        <dbReference type="Proteomes" id="UP001169006"/>
    </source>
</evidence>